<evidence type="ECO:0000256" key="8">
    <source>
        <dbReference type="SAM" id="Phobius"/>
    </source>
</evidence>
<dbReference type="Gene3D" id="1.10.287.3510">
    <property type="match status" value="1"/>
</dbReference>
<dbReference type="PANTHER" id="PTHR34583:SF2">
    <property type="entry name" value="ANTIPORTER SUBUNIT MNHC2-RELATED"/>
    <property type="match status" value="1"/>
</dbReference>
<comment type="caution">
    <text evidence="9">The sequence shown here is derived from an EMBL/GenBank/DDBJ whole genome shotgun (WGS) entry which is preliminary data.</text>
</comment>
<protein>
    <recommendedName>
        <fullName evidence="11">Cation:proton antiporter</fullName>
    </recommendedName>
</protein>
<dbReference type="Proteomes" id="UP000076400">
    <property type="component" value="Unassembled WGS sequence"/>
</dbReference>
<organism evidence="9 10">
    <name type="scientific">Oceanibaculum pacificum</name>
    <dbReference type="NCBI Taxonomy" id="580166"/>
    <lineage>
        <taxon>Bacteria</taxon>
        <taxon>Pseudomonadati</taxon>
        <taxon>Pseudomonadota</taxon>
        <taxon>Alphaproteobacteria</taxon>
        <taxon>Rhodospirillales</taxon>
        <taxon>Oceanibaculaceae</taxon>
        <taxon>Oceanibaculum</taxon>
    </lineage>
</organism>
<comment type="subcellular location">
    <subcellularLocation>
        <location evidence="1">Cell membrane</location>
        <topology evidence="1">Multi-pass membrane protein</topology>
    </subcellularLocation>
</comment>
<evidence type="ECO:0000313" key="9">
    <source>
        <dbReference type="EMBL" id="KZD09008.1"/>
    </source>
</evidence>
<dbReference type="InterPro" id="IPR039428">
    <property type="entry name" value="NUOK/Mnh_C1-like"/>
</dbReference>
<keyword evidence="6 8" id="KW-0472">Membrane</keyword>
<evidence type="ECO:0000256" key="4">
    <source>
        <dbReference type="ARBA" id="ARBA00022692"/>
    </source>
</evidence>
<accession>A0A154W635</accession>
<dbReference type="GO" id="GO:0005886">
    <property type="term" value="C:plasma membrane"/>
    <property type="evidence" value="ECO:0007669"/>
    <property type="project" value="UniProtKB-SubCell"/>
</dbReference>
<dbReference type="InterPro" id="IPR050601">
    <property type="entry name" value="CPA3_antiporter_subunitC"/>
</dbReference>
<dbReference type="OrthoDB" id="9799219at2"/>
<keyword evidence="5 8" id="KW-1133">Transmembrane helix</keyword>
<evidence type="ECO:0008006" key="11">
    <source>
        <dbReference type="Google" id="ProtNLM"/>
    </source>
</evidence>
<dbReference type="EMBL" id="LPXN01000101">
    <property type="protein sequence ID" value="KZD09008.1"/>
    <property type="molecule type" value="Genomic_DNA"/>
</dbReference>
<evidence type="ECO:0000256" key="6">
    <source>
        <dbReference type="ARBA" id="ARBA00023136"/>
    </source>
</evidence>
<evidence type="ECO:0000256" key="7">
    <source>
        <dbReference type="SAM" id="MobiDB-lite"/>
    </source>
</evidence>
<evidence type="ECO:0000256" key="2">
    <source>
        <dbReference type="ARBA" id="ARBA00010388"/>
    </source>
</evidence>
<sequence>MESLFAIAIGILTAAAVYMFLARDLPRVLIGFIMLGTAVNMLILAAGRIGSIVPALVAGNESALTAAAANPLPQALILTAIVIGFGLAAFALMLIVKSQRILGTVMPEEMQEAEGDVAPQALPAPAPARRKDAA</sequence>
<evidence type="ECO:0000313" key="10">
    <source>
        <dbReference type="Proteomes" id="UP000076400"/>
    </source>
</evidence>
<dbReference type="Pfam" id="PF00420">
    <property type="entry name" value="Oxidored_q2"/>
    <property type="match status" value="1"/>
</dbReference>
<proteinExistence type="inferred from homology"/>
<gene>
    <name evidence="9" type="ORF">AUP43_07860</name>
</gene>
<evidence type="ECO:0000256" key="1">
    <source>
        <dbReference type="ARBA" id="ARBA00004651"/>
    </source>
</evidence>
<feature type="transmembrane region" description="Helical" evidence="8">
    <location>
        <begin position="6"/>
        <end position="22"/>
    </location>
</feature>
<reference evidence="9 10" key="1">
    <citation type="submission" date="2015-12" db="EMBL/GenBank/DDBJ databases">
        <title>Genome sequence of Oceanibaculum pacificum MCCC 1A02656.</title>
        <authorList>
            <person name="Lu L."/>
            <person name="Lai Q."/>
            <person name="Shao Z."/>
            <person name="Qian P."/>
        </authorList>
    </citation>
    <scope>NUCLEOTIDE SEQUENCE [LARGE SCALE GENOMIC DNA]</scope>
    <source>
        <strain evidence="9 10">MCCC 1A02656</strain>
    </source>
</reference>
<evidence type="ECO:0000256" key="3">
    <source>
        <dbReference type="ARBA" id="ARBA00022475"/>
    </source>
</evidence>
<feature type="transmembrane region" description="Helical" evidence="8">
    <location>
        <begin position="75"/>
        <end position="96"/>
    </location>
</feature>
<comment type="similarity">
    <text evidence="2">Belongs to the CPA3 antiporters (TC 2.A.63) subunit C family.</text>
</comment>
<dbReference type="AlphaFoldDB" id="A0A154W635"/>
<evidence type="ECO:0000256" key="5">
    <source>
        <dbReference type="ARBA" id="ARBA00022989"/>
    </source>
</evidence>
<keyword evidence="3" id="KW-1003">Cell membrane</keyword>
<keyword evidence="10" id="KW-1185">Reference proteome</keyword>
<dbReference type="RefSeq" id="WP_067555173.1">
    <property type="nucleotide sequence ID" value="NZ_LPXN01000101.1"/>
</dbReference>
<name>A0A154W635_9PROT</name>
<dbReference type="STRING" id="580166.AUP43_07860"/>
<keyword evidence="4 8" id="KW-0812">Transmembrane</keyword>
<feature type="region of interest" description="Disordered" evidence="7">
    <location>
        <begin position="113"/>
        <end position="134"/>
    </location>
</feature>
<dbReference type="PANTHER" id="PTHR34583">
    <property type="entry name" value="ANTIPORTER SUBUNIT MNHC2-RELATED"/>
    <property type="match status" value="1"/>
</dbReference>
<feature type="transmembrane region" description="Helical" evidence="8">
    <location>
        <begin position="29"/>
        <end position="55"/>
    </location>
</feature>